<dbReference type="AlphaFoldDB" id="A0AAW2KQ91"/>
<reference evidence="2" key="2">
    <citation type="journal article" date="2024" name="Plant">
        <title>Genomic evolution and insights into agronomic trait innovations of Sesamum species.</title>
        <authorList>
            <person name="Miao H."/>
            <person name="Wang L."/>
            <person name="Qu L."/>
            <person name="Liu H."/>
            <person name="Sun Y."/>
            <person name="Le M."/>
            <person name="Wang Q."/>
            <person name="Wei S."/>
            <person name="Zheng Y."/>
            <person name="Lin W."/>
            <person name="Duan Y."/>
            <person name="Cao H."/>
            <person name="Xiong S."/>
            <person name="Wang X."/>
            <person name="Wei L."/>
            <person name="Li C."/>
            <person name="Ma Q."/>
            <person name="Ju M."/>
            <person name="Zhao R."/>
            <person name="Li G."/>
            <person name="Mu C."/>
            <person name="Tian Q."/>
            <person name="Mei H."/>
            <person name="Zhang T."/>
            <person name="Gao T."/>
            <person name="Zhang H."/>
        </authorList>
    </citation>
    <scope>NUCLEOTIDE SEQUENCE</scope>
    <source>
        <strain evidence="2">G02</strain>
    </source>
</reference>
<feature type="compositionally biased region" description="Acidic residues" evidence="1">
    <location>
        <begin position="13"/>
        <end position="22"/>
    </location>
</feature>
<organism evidence="2">
    <name type="scientific">Sesamum radiatum</name>
    <name type="common">Black benniseed</name>
    <dbReference type="NCBI Taxonomy" id="300843"/>
    <lineage>
        <taxon>Eukaryota</taxon>
        <taxon>Viridiplantae</taxon>
        <taxon>Streptophyta</taxon>
        <taxon>Embryophyta</taxon>
        <taxon>Tracheophyta</taxon>
        <taxon>Spermatophyta</taxon>
        <taxon>Magnoliopsida</taxon>
        <taxon>eudicotyledons</taxon>
        <taxon>Gunneridae</taxon>
        <taxon>Pentapetalae</taxon>
        <taxon>asterids</taxon>
        <taxon>lamiids</taxon>
        <taxon>Lamiales</taxon>
        <taxon>Pedaliaceae</taxon>
        <taxon>Sesamum</taxon>
    </lineage>
</organism>
<feature type="region of interest" description="Disordered" evidence="1">
    <location>
        <begin position="1"/>
        <end position="39"/>
    </location>
</feature>
<comment type="caution">
    <text evidence="2">The sequence shown here is derived from an EMBL/GenBank/DDBJ whole genome shotgun (WGS) entry which is preliminary data.</text>
</comment>
<protein>
    <submittedName>
        <fullName evidence="2">Uncharacterized protein</fullName>
    </submittedName>
</protein>
<evidence type="ECO:0000256" key="1">
    <source>
        <dbReference type="SAM" id="MobiDB-lite"/>
    </source>
</evidence>
<proteinExistence type="predicted"/>
<name>A0AAW2KQ91_SESRA</name>
<reference evidence="2" key="1">
    <citation type="submission" date="2020-06" db="EMBL/GenBank/DDBJ databases">
        <authorList>
            <person name="Li T."/>
            <person name="Hu X."/>
            <person name="Zhang T."/>
            <person name="Song X."/>
            <person name="Zhang H."/>
            <person name="Dai N."/>
            <person name="Sheng W."/>
            <person name="Hou X."/>
            <person name="Wei L."/>
        </authorList>
    </citation>
    <scope>NUCLEOTIDE SEQUENCE</scope>
    <source>
        <strain evidence="2">G02</strain>
        <tissue evidence="2">Leaf</tissue>
    </source>
</reference>
<sequence>MPRRGSLLHENDNDNDDEDKDEDNGGDKEPDDEEYEAVTTVSGIKRPDNLGTVKLRKGRYKGRYK</sequence>
<gene>
    <name evidence="2" type="ORF">Sradi_5829200</name>
</gene>
<dbReference type="EMBL" id="JACGWJ010000027">
    <property type="protein sequence ID" value="KAL0308869.1"/>
    <property type="molecule type" value="Genomic_DNA"/>
</dbReference>
<accession>A0AAW2KQ91</accession>
<evidence type="ECO:0000313" key="2">
    <source>
        <dbReference type="EMBL" id="KAL0308869.1"/>
    </source>
</evidence>